<dbReference type="InterPro" id="IPR044992">
    <property type="entry name" value="ChyE-like"/>
</dbReference>
<proteinExistence type="predicted"/>
<dbReference type="Proteomes" id="UP000321275">
    <property type="component" value="Unassembled WGS sequence"/>
</dbReference>
<dbReference type="RefSeq" id="WP_222593986.1">
    <property type="nucleotide sequence ID" value="NZ_BJUK01000017.1"/>
</dbReference>
<feature type="domain" description="Glutamine amidotransferase" evidence="1">
    <location>
        <begin position="58"/>
        <end position="188"/>
    </location>
</feature>
<dbReference type="AlphaFoldDB" id="A0A510XAH0"/>
<dbReference type="PANTHER" id="PTHR42695">
    <property type="entry name" value="GLUTAMINE AMIDOTRANSFERASE YLR126C-RELATED"/>
    <property type="match status" value="1"/>
</dbReference>
<keyword evidence="3" id="KW-1185">Reference proteome</keyword>
<evidence type="ECO:0000313" key="3">
    <source>
        <dbReference type="Proteomes" id="UP000321275"/>
    </source>
</evidence>
<evidence type="ECO:0000259" key="1">
    <source>
        <dbReference type="Pfam" id="PF00117"/>
    </source>
</evidence>
<evidence type="ECO:0000313" key="2">
    <source>
        <dbReference type="EMBL" id="GEK47525.1"/>
    </source>
</evidence>
<dbReference type="GO" id="GO:0005829">
    <property type="term" value="C:cytosol"/>
    <property type="evidence" value="ECO:0007669"/>
    <property type="project" value="TreeGrafter"/>
</dbReference>
<dbReference type="EMBL" id="BJUK01000017">
    <property type="protein sequence ID" value="GEK47525.1"/>
    <property type="molecule type" value="Genomic_DNA"/>
</dbReference>
<comment type="caution">
    <text evidence="2">The sequence shown here is derived from an EMBL/GenBank/DDBJ whole genome shotgun (WGS) entry which is preliminary data.</text>
</comment>
<dbReference type="InterPro" id="IPR017926">
    <property type="entry name" value="GATASE"/>
</dbReference>
<dbReference type="CDD" id="cd01741">
    <property type="entry name" value="GATase1_1"/>
    <property type="match status" value="1"/>
</dbReference>
<reference evidence="2 3" key="1">
    <citation type="submission" date="2019-07" db="EMBL/GenBank/DDBJ databases">
        <title>Whole genome shotgun sequence of Halomonas pacifica NBRC 102220.</title>
        <authorList>
            <person name="Hosoyama A."/>
            <person name="Uohara A."/>
            <person name="Ohji S."/>
            <person name="Ichikawa N."/>
        </authorList>
    </citation>
    <scope>NUCLEOTIDE SEQUENCE [LARGE SCALE GENOMIC DNA]</scope>
    <source>
        <strain evidence="2 3">NBRC 102220</strain>
    </source>
</reference>
<dbReference type="PROSITE" id="PS51273">
    <property type="entry name" value="GATASE_TYPE_1"/>
    <property type="match status" value="1"/>
</dbReference>
<dbReference type="PANTHER" id="PTHR42695:SF5">
    <property type="entry name" value="GLUTAMINE AMIDOTRANSFERASE YLR126C-RELATED"/>
    <property type="match status" value="1"/>
</dbReference>
<dbReference type="Gene3D" id="3.40.50.880">
    <property type="match status" value="1"/>
</dbReference>
<accession>A0A510XAH0</accession>
<name>A0A510XAH0_9GAMM</name>
<organism evidence="2 3">
    <name type="scientific">Bisbaumannia pacifica</name>
    <dbReference type="NCBI Taxonomy" id="77098"/>
    <lineage>
        <taxon>Bacteria</taxon>
        <taxon>Pseudomonadati</taxon>
        <taxon>Pseudomonadota</taxon>
        <taxon>Gammaproteobacteria</taxon>
        <taxon>Oceanospirillales</taxon>
        <taxon>Halomonadaceae</taxon>
        <taxon>Bisbaumannia</taxon>
    </lineage>
</organism>
<dbReference type="Pfam" id="PF00117">
    <property type="entry name" value="GATase"/>
    <property type="match status" value="1"/>
</dbReference>
<protein>
    <submittedName>
        <fullName evidence="2">GMP synthase</fullName>
    </submittedName>
</protein>
<sequence>MSALRLCILENGLVPEPLDERFAGYPAMIEAWLGPALPEASFEAVSPVSGEALPDPAAFDGYLLTGSKHSVYEGADWMRAEIDFLRRARDLGRPIFGICFGHQLMADAFGGRTAKAGAGWGLGGQDYRRDEGAEAERGAGRVLAFHQDQVVELPPQARVLAGSDHCPHGVLSYAFPALSVQYHPEFTPAYVEALLDRYGGHLFDQAEAQAARASLSQTDLANAEVAAWVARFFREAGVSASPATGRATPSPIDP</sequence>
<gene>
    <name evidence="2" type="ORF">HPA02_18080</name>
</gene>
<dbReference type="InterPro" id="IPR029062">
    <property type="entry name" value="Class_I_gatase-like"/>
</dbReference>
<dbReference type="SUPFAM" id="SSF52317">
    <property type="entry name" value="Class I glutamine amidotransferase-like"/>
    <property type="match status" value="1"/>
</dbReference>